<dbReference type="EMBL" id="JAMKFB020000017">
    <property type="protein sequence ID" value="KAL0170760.1"/>
    <property type="molecule type" value="Genomic_DNA"/>
</dbReference>
<keyword evidence="3" id="KW-1185">Reference proteome</keyword>
<protein>
    <submittedName>
        <fullName evidence="2">Uncharacterized protein</fullName>
    </submittedName>
</protein>
<feature type="coiled-coil region" evidence="1">
    <location>
        <begin position="31"/>
        <end position="100"/>
    </location>
</feature>
<keyword evidence="1" id="KW-0175">Coiled coil</keyword>
<comment type="caution">
    <text evidence="2">The sequence shown here is derived from an EMBL/GenBank/DDBJ whole genome shotgun (WGS) entry which is preliminary data.</text>
</comment>
<feature type="non-terminal residue" evidence="2">
    <location>
        <position position="1"/>
    </location>
</feature>
<organism evidence="2 3">
    <name type="scientific">Cirrhinus mrigala</name>
    <name type="common">Mrigala</name>
    <dbReference type="NCBI Taxonomy" id="683832"/>
    <lineage>
        <taxon>Eukaryota</taxon>
        <taxon>Metazoa</taxon>
        <taxon>Chordata</taxon>
        <taxon>Craniata</taxon>
        <taxon>Vertebrata</taxon>
        <taxon>Euteleostomi</taxon>
        <taxon>Actinopterygii</taxon>
        <taxon>Neopterygii</taxon>
        <taxon>Teleostei</taxon>
        <taxon>Ostariophysi</taxon>
        <taxon>Cypriniformes</taxon>
        <taxon>Cyprinidae</taxon>
        <taxon>Labeoninae</taxon>
        <taxon>Labeonini</taxon>
        <taxon>Cirrhinus</taxon>
    </lineage>
</organism>
<evidence type="ECO:0000313" key="2">
    <source>
        <dbReference type="EMBL" id="KAL0170760.1"/>
    </source>
</evidence>
<name>A0ABD0P9X2_CIRMR</name>
<evidence type="ECO:0000256" key="1">
    <source>
        <dbReference type="SAM" id="Coils"/>
    </source>
</evidence>
<proteinExistence type="predicted"/>
<dbReference type="Proteomes" id="UP001529510">
    <property type="component" value="Unassembled WGS sequence"/>
</dbReference>
<dbReference type="AlphaFoldDB" id="A0ABD0P9X2"/>
<sequence>QPQAPRTQPLSYLALLHFNPDLYLPLETMSKEKLEGLVKRMEVTLVEMEQLKLHCGRQSEELSQLVVELRRENQELTEKYSQLAQDMKEAKEIIEQLQDTKYAFDAKERQAQKLSRQL</sequence>
<accession>A0ABD0P9X2</accession>
<evidence type="ECO:0000313" key="3">
    <source>
        <dbReference type="Proteomes" id="UP001529510"/>
    </source>
</evidence>
<reference evidence="2 3" key="1">
    <citation type="submission" date="2024-05" db="EMBL/GenBank/DDBJ databases">
        <title>Genome sequencing and assembly of Indian major carp, Cirrhinus mrigala (Hamilton, 1822).</title>
        <authorList>
            <person name="Mohindra V."/>
            <person name="Chowdhury L.M."/>
            <person name="Lal K."/>
            <person name="Jena J.K."/>
        </authorList>
    </citation>
    <scope>NUCLEOTIDE SEQUENCE [LARGE SCALE GENOMIC DNA]</scope>
    <source>
        <strain evidence="2">CM1030</strain>
        <tissue evidence="2">Blood</tissue>
    </source>
</reference>
<gene>
    <name evidence="2" type="ORF">M9458_035356</name>
</gene>